<sequence>MLKKVLFLMISFSLFVFAADAELDIIKKSVNLPKIEISVSSGAAKMPLTQKVKQLVENDLKVSGHFDVIDTTEVVDFNSTPNMLALSNRGTDLFLNIDSSISGFGGYSVLIKLYDINLKKLVFYKTLTTAKEERYPFLAHRTAIAVNQHLNAPSIDWMDKFVIFSQYKSAKKADIIIADYTLTFQQEVIKGGLNIFPKWADRKKGDFYYTTYDRGVPTLVKTNLYTRKRETIMKSEGMVVASDVNSDGTKLLVTASPESQPDIYMYDTRTRNKIKLTNYKGIDVGAHFVENDTKIVFVSDRLGYPNIFSKKIKDRGVERLVYHGRNNSSATTYKDYVVYTSRDKDNEFGGFAFNLYLMSTKSDYLKRLTSNGSNQFPKFSEDGESIIFIKNVNGRSSVGIIRLNYDKSFLFPLKNGKIQSIDW</sequence>
<evidence type="ECO:0000313" key="4">
    <source>
        <dbReference type="EMBL" id="RXK06725.1"/>
    </source>
</evidence>
<proteinExistence type="inferred from homology"/>
<dbReference type="Pfam" id="PF07676">
    <property type="entry name" value="PD40"/>
    <property type="match status" value="1"/>
</dbReference>
<dbReference type="EMBL" id="PDKK01000003">
    <property type="protein sequence ID" value="RXK06725.1"/>
    <property type="molecule type" value="Genomic_DNA"/>
</dbReference>
<evidence type="ECO:0000259" key="3">
    <source>
        <dbReference type="Pfam" id="PF04052"/>
    </source>
</evidence>
<comment type="caution">
    <text evidence="4">The sequence shown here is derived from an EMBL/GenBank/DDBJ whole genome shotgun (WGS) entry which is preliminary data.</text>
</comment>
<feature type="signal peptide" evidence="2">
    <location>
        <begin position="1"/>
        <end position="18"/>
    </location>
</feature>
<feature type="chain" id="PRO_5020473415" evidence="2">
    <location>
        <begin position="19"/>
        <end position="423"/>
    </location>
</feature>
<name>A0A4Q1APH4_9BACT</name>
<dbReference type="Gene3D" id="3.40.50.10070">
    <property type="entry name" value="TolB, N-terminal domain"/>
    <property type="match status" value="1"/>
</dbReference>
<dbReference type="NCBIfam" id="NF003124">
    <property type="entry name" value="PRK04043.1"/>
    <property type="match status" value="1"/>
</dbReference>
<organism evidence="4 5">
    <name type="scientific">Halarcobacter ebronensis</name>
    <dbReference type="NCBI Taxonomy" id="1462615"/>
    <lineage>
        <taxon>Bacteria</taxon>
        <taxon>Pseudomonadati</taxon>
        <taxon>Campylobacterota</taxon>
        <taxon>Epsilonproteobacteria</taxon>
        <taxon>Campylobacterales</taxon>
        <taxon>Arcobacteraceae</taxon>
        <taxon>Halarcobacter</taxon>
    </lineage>
</organism>
<evidence type="ECO:0000313" key="5">
    <source>
        <dbReference type="Proteomes" id="UP000289758"/>
    </source>
</evidence>
<dbReference type="PANTHER" id="PTHR36842">
    <property type="entry name" value="PROTEIN TOLB HOMOLOG"/>
    <property type="match status" value="1"/>
</dbReference>
<dbReference type="SUPFAM" id="SSF69304">
    <property type="entry name" value="Tricorn protease N-terminal domain"/>
    <property type="match status" value="1"/>
</dbReference>
<dbReference type="PANTHER" id="PTHR36842:SF1">
    <property type="entry name" value="PROTEIN TOLB"/>
    <property type="match status" value="1"/>
</dbReference>
<comment type="similarity">
    <text evidence="1">Belongs to the TolB family.</text>
</comment>
<evidence type="ECO:0000256" key="1">
    <source>
        <dbReference type="ARBA" id="ARBA00009820"/>
    </source>
</evidence>
<dbReference type="Pfam" id="PF04052">
    <property type="entry name" value="TolB_N"/>
    <property type="match status" value="1"/>
</dbReference>
<dbReference type="GO" id="GO:0015031">
    <property type="term" value="P:protein transport"/>
    <property type="evidence" value="ECO:0007669"/>
    <property type="project" value="InterPro"/>
</dbReference>
<feature type="domain" description="TolB N-terminal" evidence="3">
    <location>
        <begin position="22"/>
        <end position="120"/>
    </location>
</feature>
<protein>
    <submittedName>
        <fullName evidence="4">Translocation protein TolB</fullName>
    </submittedName>
</protein>
<reference evidence="4 5" key="1">
    <citation type="submission" date="2017-10" db="EMBL/GenBank/DDBJ databases">
        <title>Genomics of the genus Arcobacter.</title>
        <authorList>
            <person name="Perez-Cataluna A."/>
            <person name="Figueras M.J."/>
        </authorList>
    </citation>
    <scope>NUCLEOTIDE SEQUENCE [LARGE SCALE GENOMIC DNA]</scope>
    <source>
        <strain evidence="4 5">CECT 8441</strain>
    </source>
</reference>
<dbReference type="AlphaFoldDB" id="A0A4Q1APH4"/>
<keyword evidence="2" id="KW-0732">Signal</keyword>
<dbReference type="RefSeq" id="WP_129086636.1">
    <property type="nucleotide sequence ID" value="NZ_CP053836.1"/>
</dbReference>
<gene>
    <name evidence="4" type="ORF">CRV07_04665</name>
</gene>
<dbReference type="OrthoDB" id="9815657at2"/>
<dbReference type="GO" id="GO:0042597">
    <property type="term" value="C:periplasmic space"/>
    <property type="evidence" value="ECO:0007669"/>
    <property type="project" value="InterPro"/>
</dbReference>
<dbReference type="Proteomes" id="UP000289758">
    <property type="component" value="Unassembled WGS sequence"/>
</dbReference>
<dbReference type="Gene3D" id="2.120.10.30">
    <property type="entry name" value="TolB, C-terminal domain"/>
    <property type="match status" value="1"/>
</dbReference>
<keyword evidence="5" id="KW-1185">Reference proteome</keyword>
<evidence type="ECO:0000256" key="2">
    <source>
        <dbReference type="SAM" id="SignalP"/>
    </source>
</evidence>
<dbReference type="InterPro" id="IPR011659">
    <property type="entry name" value="WD40"/>
</dbReference>
<dbReference type="SUPFAM" id="SSF52964">
    <property type="entry name" value="TolB, N-terminal domain"/>
    <property type="match status" value="1"/>
</dbReference>
<dbReference type="InterPro" id="IPR007195">
    <property type="entry name" value="TolB_N"/>
</dbReference>
<accession>A0A4Q1APH4</accession>
<dbReference type="InterPro" id="IPR011042">
    <property type="entry name" value="6-blade_b-propeller_TolB-like"/>
</dbReference>